<dbReference type="Proteomes" id="UP000297025">
    <property type="component" value="Chromosome"/>
</dbReference>
<dbReference type="PANTHER" id="PTHR24321:SF8">
    <property type="entry name" value="ESTRADIOL 17-BETA-DEHYDROGENASE 8-RELATED"/>
    <property type="match status" value="1"/>
</dbReference>
<dbReference type="EMBL" id="CP038462">
    <property type="protein sequence ID" value="QCC76474.1"/>
    <property type="molecule type" value="Genomic_DNA"/>
</dbReference>
<gene>
    <name evidence="4" type="ORF">E2C04_03215</name>
    <name evidence="3" type="ORF">GCM10007231_01420</name>
</gene>
<dbReference type="AlphaFoldDB" id="A0A4P7UA16"/>
<dbReference type="OrthoDB" id="4535149at2"/>
<reference evidence="3" key="2">
    <citation type="journal article" date="2014" name="Int. J. Syst. Evol. Microbiol.">
        <title>Complete genome of a new Firmicutes species belonging to the dominant human colonic microbiota ('Ruminococcus bicirculans') reveals two chromosomes and a selective capacity to utilize plant glucans.</title>
        <authorList>
            <consortium name="NISC Comparative Sequencing Program"/>
            <person name="Wegmann U."/>
            <person name="Louis P."/>
            <person name="Goesmann A."/>
            <person name="Henrissat B."/>
            <person name="Duncan S.H."/>
            <person name="Flint H.J."/>
        </authorList>
    </citation>
    <scope>NUCLEOTIDE SEQUENCE</scope>
    <source>
        <strain evidence="3">CCM 7403</strain>
    </source>
</reference>
<evidence type="ECO:0000313" key="3">
    <source>
        <dbReference type="EMBL" id="GGD06436.1"/>
    </source>
</evidence>
<dbReference type="EMBL" id="BMCK01000001">
    <property type="protein sequence ID" value="GGD06436.1"/>
    <property type="molecule type" value="Genomic_DNA"/>
</dbReference>
<dbReference type="FunFam" id="3.40.50.720:FF:000084">
    <property type="entry name" value="Short-chain dehydrogenase reductase"/>
    <property type="match status" value="1"/>
</dbReference>
<dbReference type="InterPro" id="IPR002347">
    <property type="entry name" value="SDR_fam"/>
</dbReference>
<name>A0A4P7UA16_9ACTN</name>
<organism evidence="4 5">
    <name type="scientific">Nocardioides daphniae</name>
    <dbReference type="NCBI Taxonomy" id="402297"/>
    <lineage>
        <taxon>Bacteria</taxon>
        <taxon>Bacillati</taxon>
        <taxon>Actinomycetota</taxon>
        <taxon>Actinomycetes</taxon>
        <taxon>Propionibacteriales</taxon>
        <taxon>Nocardioidaceae</taxon>
        <taxon>Nocardioides</taxon>
    </lineage>
</organism>
<dbReference type="GO" id="GO:0016491">
    <property type="term" value="F:oxidoreductase activity"/>
    <property type="evidence" value="ECO:0007669"/>
    <property type="project" value="UniProtKB-KW"/>
</dbReference>
<dbReference type="Proteomes" id="UP000630594">
    <property type="component" value="Unassembled WGS sequence"/>
</dbReference>
<reference evidence="3" key="5">
    <citation type="submission" date="2024-05" db="EMBL/GenBank/DDBJ databases">
        <authorList>
            <person name="Sun Q."/>
            <person name="Sedlacek I."/>
        </authorList>
    </citation>
    <scope>NUCLEOTIDE SEQUENCE</scope>
    <source>
        <strain evidence="3">CCM 7403</strain>
    </source>
</reference>
<keyword evidence="2" id="KW-0560">Oxidoreductase</keyword>
<sequence length="254" mass="25751">MSRTALVTGAARGIGAATVARLVADGYRVMALDSCAGHPMATPEDLDTVVAAHGDRVLGRVVDVRDRAALHGAVDEVVATWGQLDAVVAAAGIIHGGQPLWETPDTVLQDLWDVVAKGVWNTAAAAVPAMLAGPDPRQCRFVAVASAAGTHGLFHLAAYNATKHAVVGIVKGLAADLAGTGMTASAVSPGSTDTPMLTATAALYDVPTDELVRHQLIRRVIDPSEVAEAIAFCASPAGGVVNGTVVHADGGFSA</sequence>
<evidence type="ECO:0000313" key="6">
    <source>
        <dbReference type="Proteomes" id="UP000630594"/>
    </source>
</evidence>
<dbReference type="RefSeq" id="WP_135831523.1">
    <property type="nucleotide sequence ID" value="NZ_BMCK01000001.1"/>
</dbReference>
<keyword evidence="6" id="KW-1185">Reference proteome</keyword>
<dbReference type="PROSITE" id="PS00061">
    <property type="entry name" value="ADH_SHORT"/>
    <property type="match status" value="1"/>
</dbReference>
<evidence type="ECO:0000313" key="5">
    <source>
        <dbReference type="Proteomes" id="UP000297025"/>
    </source>
</evidence>
<dbReference type="Pfam" id="PF13561">
    <property type="entry name" value="adh_short_C2"/>
    <property type="match status" value="1"/>
</dbReference>
<dbReference type="PRINTS" id="PR00081">
    <property type="entry name" value="GDHRDH"/>
</dbReference>
<dbReference type="KEGG" id="ndp:E2C04_03215"/>
<dbReference type="SUPFAM" id="SSF51735">
    <property type="entry name" value="NAD(P)-binding Rossmann-fold domains"/>
    <property type="match status" value="1"/>
</dbReference>
<accession>A0A4P7UA16</accession>
<reference evidence="4 5" key="1">
    <citation type="journal article" date="2008" name="Int. J. Syst. Evol. Microbiol.">
        <title>Nocardioides daphniae sp. nov., isolated from Daphnia cucullata (Crustacea: Cladocera).</title>
        <authorList>
            <person name="Toth E.M."/>
            <person name="Keki Z."/>
            <person name="Homonnay Z.G."/>
            <person name="Borsodi A.K."/>
            <person name="Marialigeti K."/>
            <person name="Schumann P."/>
        </authorList>
    </citation>
    <scope>NUCLEOTIDE SEQUENCE [LARGE SCALE GENOMIC DNA]</scope>
    <source>
        <strain evidence="4 5">JCM 16608</strain>
    </source>
</reference>
<protein>
    <submittedName>
        <fullName evidence="4">SDR family oxidoreductase</fullName>
    </submittedName>
    <submittedName>
        <fullName evidence="3">Short-chain dehydrogenase/reductase</fullName>
    </submittedName>
</protein>
<evidence type="ECO:0000256" key="1">
    <source>
        <dbReference type="ARBA" id="ARBA00006484"/>
    </source>
</evidence>
<dbReference type="InterPro" id="IPR020904">
    <property type="entry name" value="Sc_DH/Rdtase_CS"/>
</dbReference>
<dbReference type="PANTHER" id="PTHR24321">
    <property type="entry name" value="DEHYDROGENASES, SHORT CHAIN"/>
    <property type="match status" value="1"/>
</dbReference>
<comment type="similarity">
    <text evidence="1">Belongs to the short-chain dehydrogenases/reductases (SDR) family.</text>
</comment>
<reference evidence="4" key="4">
    <citation type="submission" date="2019-03" db="EMBL/GenBank/DDBJ databases">
        <authorList>
            <person name="Huang Y."/>
        </authorList>
    </citation>
    <scope>NUCLEOTIDE SEQUENCE</scope>
    <source>
        <strain evidence="4">JCM 16608</strain>
    </source>
</reference>
<dbReference type="CDD" id="cd05233">
    <property type="entry name" value="SDR_c"/>
    <property type="match status" value="1"/>
</dbReference>
<dbReference type="InterPro" id="IPR036291">
    <property type="entry name" value="NAD(P)-bd_dom_sf"/>
</dbReference>
<evidence type="ECO:0000256" key="2">
    <source>
        <dbReference type="ARBA" id="ARBA00023002"/>
    </source>
</evidence>
<dbReference type="NCBIfam" id="TIGR04504">
    <property type="entry name" value="SDR_subfam_2"/>
    <property type="match status" value="1"/>
</dbReference>
<proteinExistence type="inferred from homology"/>
<dbReference type="InterPro" id="IPR030981">
    <property type="entry name" value="SDR_subfam_2"/>
</dbReference>
<reference evidence="6" key="3">
    <citation type="journal article" date="2019" name="Int. J. Syst. Evol. Microbiol.">
        <title>The Global Catalogue of Microorganisms (GCM) 10K type strain sequencing project: providing services to taxonomists for standard genome sequencing and annotation.</title>
        <authorList>
            <consortium name="The Broad Institute Genomics Platform"/>
            <consortium name="The Broad Institute Genome Sequencing Center for Infectious Disease"/>
            <person name="Wu L."/>
            <person name="Ma J."/>
        </authorList>
    </citation>
    <scope>NUCLEOTIDE SEQUENCE [LARGE SCALE GENOMIC DNA]</scope>
    <source>
        <strain evidence="6">CCM 7403</strain>
    </source>
</reference>
<dbReference type="Gene3D" id="3.40.50.720">
    <property type="entry name" value="NAD(P)-binding Rossmann-like Domain"/>
    <property type="match status" value="1"/>
</dbReference>
<evidence type="ECO:0000313" key="4">
    <source>
        <dbReference type="EMBL" id="QCC76474.1"/>
    </source>
</evidence>
<dbReference type="NCBIfam" id="NF040491">
    <property type="entry name" value="SDR_subfam_4"/>
    <property type="match status" value="1"/>
</dbReference>